<keyword evidence="3" id="KW-1185">Reference proteome</keyword>
<accession>A0A2T6ZNB9</accession>
<protein>
    <submittedName>
        <fullName evidence="2">Uncharacterized protein</fullName>
    </submittedName>
</protein>
<organism evidence="2 3">
    <name type="scientific">Tuber borchii</name>
    <name type="common">White truffle</name>
    <dbReference type="NCBI Taxonomy" id="42251"/>
    <lineage>
        <taxon>Eukaryota</taxon>
        <taxon>Fungi</taxon>
        <taxon>Dikarya</taxon>
        <taxon>Ascomycota</taxon>
        <taxon>Pezizomycotina</taxon>
        <taxon>Pezizomycetes</taxon>
        <taxon>Pezizales</taxon>
        <taxon>Tuberaceae</taxon>
        <taxon>Tuber</taxon>
    </lineage>
</organism>
<proteinExistence type="predicted"/>
<dbReference type="EMBL" id="NESQ01000167">
    <property type="protein sequence ID" value="PUU76980.1"/>
    <property type="molecule type" value="Genomic_DNA"/>
</dbReference>
<evidence type="ECO:0000313" key="3">
    <source>
        <dbReference type="Proteomes" id="UP000244722"/>
    </source>
</evidence>
<dbReference type="AlphaFoldDB" id="A0A2T6ZNB9"/>
<feature type="signal peptide" evidence="1">
    <location>
        <begin position="1"/>
        <end position="21"/>
    </location>
</feature>
<feature type="chain" id="PRO_5015754875" evidence="1">
    <location>
        <begin position="22"/>
        <end position="185"/>
    </location>
</feature>
<evidence type="ECO:0000313" key="2">
    <source>
        <dbReference type="EMBL" id="PUU76980.1"/>
    </source>
</evidence>
<dbReference type="OrthoDB" id="4521797at2759"/>
<comment type="caution">
    <text evidence="2">The sequence shown here is derived from an EMBL/GenBank/DDBJ whole genome shotgun (WGS) entry which is preliminary data.</text>
</comment>
<keyword evidence="1" id="KW-0732">Signal</keyword>
<sequence>MQLKLLLITALFSLTAALVRAVPSPLAAPTSLEVLGEGYVSPFDYDVVNALMAARDYEALKEMYSQFWNNPTAAEYLVCETSQASPLTDDAYRAVDNLNRRGSDSCCQLNAQQPQCSNLTTHGEASAGFCGEYKACLPCSPLVKDRIMSIAYACARQGADGVFRSGGKWMLDVAGPGARLILYHS</sequence>
<reference evidence="2 3" key="1">
    <citation type="submission" date="2017-04" db="EMBL/GenBank/DDBJ databases">
        <title>Draft genome sequence of Tuber borchii Vittad., a whitish edible truffle.</title>
        <authorList>
            <consortium name="DOE Joint Genome Institute"/>
            <person name="Murat C."/>
            <person name="Kuo A."/>
            <person name="Barry K.W."/>
            <person name="Clum A."/>
            <person name="Dockter R.B."/>
            <person name="Fauchery L."/>
            <person name="Iotti M."/>
            <person name="Kohler A."/>
            <person name="Labutti K."/>
            <person name="Lindquist E.A."/>
            <person name="Lipzen A."/>
            <person name="Ohm R.A."/>
            <person name="Wang M."/>
            <person name="Grigoriev I.V."/>
            <person name="Zambonelli A."/>
            <person name="Martin F.M."/>
        </authorList>
    </citation>
    <scope>NUCLEOTIDE SEQUENCE [LARGE SCALE GENOMIC DNA]</scope>
    <source>
        <strain evidence="2 3">Tbo3840</strain>
    </source>
</reference>
<gene>
    <name evidence="2" type="ORF">B9Z19DRAFT_1128890</name>
</gene>
<dbReference type="Proteomes" id="UP000244722">
    <property type="component" value="Unassembled WGS sequence"/>
</dbReference>
<evidence type="ECO:0000256" key="1">
    <source>
        <dbReference type="SAM" id="SignalP"/>
    </source>
</evidence>
<name>A0A2T6ZNB9_TUBBO</name>